<evidence type="ECO:0000313" key="1">
    <source>
        <dbReference type="EMBL" id="MFC4653066.1"/>
    </source>
</evidence>
<proteinExistence type="predicted"/>
<keyword evidence="2" id="KW-1185">Reference proteome</keyword>
<evidence type="ECO:0000313" key="2">
    <source>
        <dbReference type="Proteomes" id="UP001595987"/>
    </source>
</evidence>
<dbReference type="EMBL" id="JBHSGD010000007">
    <property type="protein sequence ID" value="MFC4653066.1"/>
    <property type="molecule type" value="Genomic_DNA"/>
</dbReference>
<dbReference type="Proteomes" id="UP001595987">
    <property type="component" value="Unassembled WGS sequence"/>
</dbReference>
<comment type="caution">
    <text evidence="1">The sequence shown here is derived from an EMBL/GenBank/DDBJ whole genome shotgun (WGS) entry which is preliminary data.</text>
</comment>
<accession>A0ABV9JEY2</accession>
<name>A0ABV9JEY2_9LACT</name>
<organism evidence="1 2">
    <name type="scientific">Lactococcus nasutitermitis</name>
    <dbReference type="NCBI Taxonomy" id="1652957"/>
    <lineage>
        <taxon>Bacteria</taxon>
        <taxon>Bacillati</taxon>
        <taxon>Bacillota</taxon>
        <taxon>Bacilli</taxon>
        <taxon>Lactobacillales</taxon>
        <taxon>Streptococcaceae</taxon>
        <taxon>Lactococcus</taxon>
    </lineage>
</organism>
<sequence length="68" mass="8264">MDYKKMTIQQLEALEETGELVWRDSLEDEKRDFLREHPDYSESWFNEHWIAKTYGQGAWIISKDIENL</sequence>
<reference evidence="2" key="1">
    <citation type="journal article" date="2019" name="Int. J. Syst. Evol. Microbiol.">
        <title>The Global Catalogue of Microorganisms (GCM) 10K type strain sequencing project: providing services to taxonomists for standard genome sequencing and annotation.</title>
        <authorList>
            <consortium name="The Broad Institute Genomics Platform"/>
            <consortium name="The Broad Institute Genome Sequencing Center for Infectious Disease"/>
            <person name="Wu L."/>
            <person name="Ma J."/>
        </authorList>
    </citation>
    <scope>NUCLEOTIDE SEQUENCE [LARGE SCALE GENOMIC DNA]</scope>
    <source>
        <strain evidence="2">CCUG 63287</strain>
    </source>
</reference>
<evidence type="ECO:0008006" key="3">
    <source>
        <dbReference type="Google" id="ProtNLM"/>
    </source>
</evidence>
<dbReference type="RefSeq" id="WP_213536795.1">
    <property type="nucleotide sequence ID" value="NZ_BOVQ01000009.1"/>
</dbReference>
<gene>
    <name evidence="1" type="ORF">ACFO26_09110</name>
</gene>
<protein>
    <recommendedName>
        <fullName evidence="3">Prophage protein</fullName>
    </recommendedName>
</protein>